<keyword evidence="2" id="KW-1185">Reference proteome</keyword>
<sequence length="440" mass="48851">MLFIVGKPSAQTGASNGFFLTNALLQDQILHVEIQNRSVFGRQRKITDDWARLLNTLETEVEEISARGSVDAATGGATFTDKGVIEEVRKRGAVVIRNVIPEDVARNYKFNAEKYIRSNPSVIAFPKNNPSVSELYWSPPQVHARSHPNLLLAQKALMSLWHTSNRHAELSTRHPLIYADRLRIRLPGDVQFTLGPHIDGGSIERWEDPEYAKVYNEILRGNGWEYYDAYDYAHRVAAVTDMYNGAGSCSIFRMFQGWLSMSNTGPGEGTLQVYPLLKEATAYTMLRPFFDSHTATKFTAPTSLFPNTSLGASQRLSSTTHPHLQLGRALVPIPPVRPGDYVAWHCDTIHAIDPHHDGRPDASALYIPAVPMTVPNLQYLVRQRGAFEKLCPPPDFPDAGGNGESEFSGHGLGSRKWNVLSGVSATDRTLLEKANEIVFG</sequence>
<gene>
    <name evidence="1" type="ORF">V1525DRAFT_452986</name>
</gene>
<proteinExistence type="predicted"/>
<accession>A0ACC3SS22</accession>
<evidence type="ECO:0000313" key="1">
    <source>
        <dbReference type="EMBL" id="KAK9233909.1"/>
    </source>
</evidence>
<reference evidence="2" key="1">
    <citation type="journal article" date="2024" name="Front. Bioeng. Biotechnol.">
        <title>Genome-scale model development and genomic sequencing of the oleaginous clade Lipomyces.</title>
        <authorList>
            <person name="Czajka J.J."/>
            <person name="Han Y."/>
            <person name="Kim J."/>
            <person name="Mondo S.J."/>
            <person name="Hofstad B.A."/>
            <person name="Robles A."/>
            <person name="Haridas S."/>
            <person name="Riley R."/>
            <person name="LaButti K."/>
            <person name="Pangilinan J."/>
            <person name="Andreopoulos W."/>
            <person name="Lipzen A."/>
            <person name="Yan J."/>
            <person name="Wang M."/>
            <person name="Ng V."/>
            <person name="Grigoriev I.V."/>
            <person name="Spatafora J.W."/>
            <person name="Magnuson J.K."/>
            <person name="Baker S.E."/>
            <person name="Pomraning K.R."/>
        </authorList>
    </citation>
    <scope>NUCLEOTIDE SEQUENCE [LARGE SCALE GENOMIC DNA]</scope>
    <source>
        <strain evidence="2">CBS 7786</strain>
    </source>
</reference>
<dbReference type="EMBL" id="MU971552">
    <property type="protein sequence ID" value="KAK9233909.1"/>
    <property type="molecule type" value="Genomic_DNA"/>
</dbReference>
<dbReference type="Proteomes" id="UP001433508">
    <property type="component" value="Unassembled WGS sequence"/>
</dbReference>
<protein>
    <submittedName>
        <fullName evidence="1">Uncharacterized protein</fullName>
    </submittedName>
</protein>
<evidence type="ECO:0000313" key="2">
    <source>
        <dbReference type="Proteomes" id="UP001433508"/>
    </source>
</evidence>
<name>A0ACC3SS22_LIPKO</name>
<organism evidence="1 2">
    <name type="scientific">Lipomyces kononenkoae</name>
    <name type="common">Yeast</name>
    <dbReference type="NCBI Taxonomy" id="34357"/>
    <lineage>
        <taxon>Eukaryota</taxon>
        <taxon>Fungi</taxon>
        <taxon>Dikarya</taxon>
        <taxon>Ascomycota</taxon>
        <taxon>Saccharomycotina</taxon>
        <taxon>Lipomycetes</taxon>
        <taxon>Lipomycetales</taxon>
        <taxon>Lipomycetaceae</taxon>
        <taxon>Lipomyces</taxon>
    </lineage>
</organism>
<comment type="caution">
    <text evidence="1">The sequence shown here is derived from an EMBL/GenBank/DDBJ whole genome shotgun (WGS) entry which is preliminary data.</text>
</comment>